<dbReference type="Pfam" id="PF12897">
    <property type="entry name" value="Asp_aminotransf"/>
    <property type="match status" value="1"/>
</dbReference>
<feature type="compositionally biased region" description="Basic and acidic residues" evidence="1">
    <location>
        <begin position="435"/>
        <end position="450"/>
    </location>
</feature>
<dbReference type="Gene3D" id="3.90.1150.10">
    <property type="entry name" value="Aspartate Aminotransferase, domain 1"/>
    <property type="match status" value="1"/>
</dbReference>
<proteinExistence type="predicted"/>
<organism evidence="2 3">
    <name type="scientific">Mycobacterium tuberculosis</name>
    <dbReference type="NCBI Taxonomy" id="1773"/>
    <lineage>
        <taxon>Bacteria</taxon>
        <taxon>Bacillati</taxon>
        <taxon>Actinomycetota</taxon>
        <taxon>Actinomycetes</taxon>
        <taxon>Mycobacteriales</taxon>
        <taxon>Mycobacteriaceae</taxon>
        <taxon>Mycobacterium</taxon>
        <taxon>Mycobacterium tuberculosis complex</taxon>
    </lineage>
</organism>
<dbReference type="AlphaFoldDB" id="A0A654ZTG3"/>
<dbReference type="InterPro" id="IPR024551">
    <property type="entry name" value="AspAT_Ic"/>
</dbReference>
<dbReference type="PANTHER" id="PTHR43799:SF1">
    <property type="entry name" value="ASPARTATE AMINOTRANSFERASE"/>
    <property type="match status" value="1"/>
</dbReference>
<accession>A0A654ZTG3</accession>
<dbReference type="InterPro" id="IPR015422">
    <property type="entry name" value="PyrdxlP-dep_Trfase_small"/>
</dbReference>
<feature type="region of interest" description="Disordered" evidence="1">
    <location>
        <begin position="428"/>
        <end position="458"/>
    </location>
</feature>
<dbReference type="FunFam" id="3.40.640.10:FF:000109">
    <property type="entry name" value="Aminotransferase"/>
    <property type="match status" value="1"/>
</dbReference>
<protein>
    <submittedName>
        <fullName evidence="2">Aspartate transaminase</fullName>
    </submittedName>
</protein>
<dbReference type="Gene3D" id="3.40.640.10">
    <property type="entry name" value="Type I PLP-dependent aspartate aminotransferase-like (Major domain)"/>
    <property type="match status" value="1"/>
</dbReference>
<dbReference type="InterPro" id="IPR015421">
    <property type="entry name" value="PyrdxlP-dep_Trfase_major"/>
</dbReference>
<dbReference type="GO" id="GO:0004069">
    <property type="term" value="F:L-aspartate:2-oxoglutarate aminotransferase activity"/>
    <property type="evidence" value="ECO:0007669"/>
    <property type="project" value="InterPro"/>
</dbReference>
<sequence length="524" mass="57779">MSFDSLSPQELAALHARHQQDYAALQGMKLALDLTRGKPSAEQLDLSNQLLSLPGDDYRDPEGTDTRNYGGQHGLPGLRAIFAELLGIAVPNLIAGNNSSLELMHDIVAFSMLYGGVDSPRPWIQEQDGIKFLCPVPGYDRHFAITETMGIEMIPIPMLQDGPDVDLIEELVAVDPAIKGMWTVPVFGNPSGVTYSWETVRRLVQMRTAAPDFRLFWDNAYAVHTLTLDFPRQVDVLGLAAKAGNPNRPYVFASTSKITFAGGGVSFFGGSLGNIAWYLQYAGKKSIGPDKVNQLRHLRFFGDADGVRLHMLRHQQILAPKFALVAEVLDQRLSESKIASWTEPKGGYFISLDVLPGTARRTVALAKDVGIAVTEAGASFPYRKDPDDKNIRIAPSFPSVPDLRNAVDGLATCALLAATETLLNQGLASSAPNVRGEREPARRNHAERSHSTLRTHSSPRVGSLLTWLSTASTDRQASRRWWGRSTSPRRCRWRWMPAGSTTRTCSLGRVAAERRRQRVSWRGR</sequence>
<evidence type="ECO:0000256" key="1">
    <source>
        <dbReference type="SAM" id="MobiDB-lite"/>
    </source>
</evidence>
<dbReference type="EMBL" id="CNFU01000233">
    <property type="protein sequence ID" value="CKR47445.1"/>
    <property type="molecule type" value="Genomic_DNA"/>
</dbReference>
<gene>
    <name evidence="2" type="ORF">ERS027661_01410</name>
</gene>
<name>A0A654ZTG3_MYCTX</name>
<reference evidence="2 3" key="1">
    <citation type="submission" date="2015-03" db="EMBL/GenBank/DDBJ databases">
        <authorList>
            <consortium name="Pathogen Informatics"/>
        </authorList>
    </citation>
    <scope>NUCLEOTIDE SEQUENCE [LARGE SCALE GENOMIC DNA]</scope>
    <source>
        <strain evidence="2 3">Bir 187</strain>
    </source>
</reference>
<evidence type="ECO:0000313" key="2">
    <source>
        <dbReference type="EMBL" id="CKR47445.1"/>
    </source>
</evidence>
<evidence type="ECO:0000313" key="3">
    <source>
        <dbReference type="Proteomes" id="UP000049023"/>
    </source>
</evidence>
<dbReference type="Proteomes" id="UP000049023">
    <property type="component" value="Unassembled WGS sequence"/>
</dbReference>
<dbReference type="SUPFAM" id="SSF53383">
    <property type="entry name" value="PLP-dependent transferases"/>
    <property type="match status" value="1"/>
</dbReference>
<dbReference type="PANTHER" id="PTHR43799">
    <property type="entry name" value="AMINOTRANSFERASE, PUTATIVE-RELATED"/>
    <property type="match status" value="1"/>
</dbReference>
<dbReference type="InterPro" id="IPR015424">
    <property type="entry name" value="PyrdxlP-dep_Trfase"/>
</dbReference>